<organism evidence="2 3">
    <name type="scientific">Eleginops maclovinus</name>
    <name type="common">Patagonian blennie</name>
    <name type="synonym">Eleginus maclovinus</name>
    <dbReference type="NCBI Taxonomy" id="56733"/>
    <lineage>
        <taxon>Eukaryota</taxon>
        <taxon>Metazoa</taxon>
        <taxon>Chordata</taxon>
        <taxon>Craniata</taxon>
        <taxon>Vertebrata</taxon>
        <taxon>Euteleostomi</taxon>
        <taxon>Actinopterygii</taxon>
        <taxon>Neopterygii</taxon>
        <taxon>Teleostei</taxon>
        <taxon>Neoteleostei</taxon>
        <taxon>Acanthomorphata</taxon>
        <taxon>Eupercaria</taxon>
        <taxon>Perciformes</taxon>
        <taxon>Notothenioidei</taxon>
        <taxon>Eleginopidae</taxon>
        <taxon>Eleginops</taxon>
    </lineage>
</organism>
<dbReference type="EMBL" id="JAUZQC010000017">
    <property type="protein sequence ID" value="KAK5856128.1"/>
    <property type="molecule type" value="Genomic_DNA"/>
</dbReference>
<protein>
    <submittedName>
        <fullName evidence="2">Uncharacterized protein</fullName>
    </submittedName>
</protein>
<dbReference type="Proteomes" id="UP001346869">
    <property type="component" value="Unassembled WGS sequence"/>
</dbReference>
<keyword evidence="3" id="KW-1185">Reference proteome</keyword>
<name>A0AAN7X4K3_ELEMC</name>
<accession>A0AAN7X4K3</accession>
<dbReference type="AlphaFoldDB" id="A0AAN7X4K3"/>
<evidence type="ECO:0000256" key="1">
    <source>
        <dbReference type="SAM" id="MobiDB-lite"/>
    </source>
</evidence>
<evidence type="ECO:0000313" key="3">
    <source>
        <dbReference type="Proteomes" id="UP001346869"/>
    </source>
</evidence>
<proteinExistence type="predicted"/>
<feature type="region of interest" description="Disordered" evidence="1">
    <location>
        <begin position="1"/>
        <end position="20"/>
    </location>
</feature>
<comment type="caution">
    <text evidence="2">The sequence shown here is derived from an EMBL/GenBank/DDBJ whole genome shotgun (WGS) entry which is preliminary data.</text>
</comment>
<evidence type="ECO:0000313" key="2">
    <source>
        <dbReference type="EMBL" id="KAK5856128.1"/>
    </source>
</evidence>
<sequence length="69" mass="7827">MHPSRNDSVPADTSSRSSPSVRVPYWGGFFRYRGIPLMLCRLSATNLITRTHDKATSRVSFVEHRLFCG</sequence>
<reference evidence="2 3" key="2">
    <citation type="journal article" date="2023" name="Mol. Biol. Evol.">
        <title>Genomics of Secondarily Temperate Adaptation in the Only Non-Antarctic Icefish.</title>
        <authorList>
            <person name="Rivera-Colon A.G."/>
            <person name="Rayamajhi N."/>
            <person name="Minhas B.F."/>
            <person name="Madrigal G."/>
            <person name="Bilyk K.T."/>
            <person name="Yoon V."/>
            <person name="Hune M."/>
            <person name="Gregory S."/>
            <person name="Cheng C.H.C."/>
            <person name="Catchen J.M."/>
        </authorList>
    </citation>
    <scope>NUCLEOTIDE SEQUENCE [LARGE SCALE GENOMIC DNA]</scope>
    <source>
        <strain evidence="2">JMC-PN-2008</strain>
    </source>
</reference>
<reference evidence="2 3" key="1">
    <citation type="journal article" date="2023" name="Genes (Basel)">
        <title>Chromosome-Level Genome Assembly and Circadian Gene Repertoire of the Patagonia Blennie Eleginops maclovinus-The Closest Ancestral Proxy of Antarctic Cryonotothenioids.</title>
        <authorList>
            <person name="Cheng C.C."/>
            <person name="Rivera-Colon A.G."/>
            <person name="Minhas B.F."/>
            <person name="Wilson L."/>
            <person name="Rayamajhi N."/>
            <person name="Vargas-Chacoff L."/>
            <person name="Catchen J.M."/>
        </authorList>
    </citation>
    <scope>NUCLEOTIDE SEQUENCE [LARGE SCALE GENOMIC DNA]</scope>
    <source>
        <strain evidence="2">JMC-PN-2008</strain>
    </source>
</reference>
<gene>
    <name evidence="2" type="ORF">PBY51_007746</name>
</gene>